<accession>W6QA82</accession>
<dbReference type="Proteomes" id="UP000030686">
    <property type="component" value="Unassembled WGS sequence"/>
</dbReference>
<keyword evidence="2" id="KW-1185">Reference proteome</keyword>
<proteinExistence type="predicted"/>
<gene>
    <name evidence="1" type="ORF">PROQFM164_S03g000302</name>
</gene>
<dbReference type="EMBL" id="HG792017">
    <property type="protein sequence ID" value="CDM33578.1"/>
    <property type="molecule type" value="Genomic_DNA"/>
</dbReference>
<dbReference type="AlphaFoldDB" id="W6QA82"/>
<protein>
    <submittedName>
        <fullName evidence="1">Genomic scaffold, ProqFM164S03</fullName>
    </submittedName>
</protein>
<evidence type="ECO:0000313" key="2">
    <source>
        <dbReference type="Proteomes" id="UP000030686"/>
    </source>
</evidence>
<name>W6QA82_PENRF</name>
<reference evidence="1" key="1">
    <citation type="journal article" date="2014" name="Nat. Commun.">
        <title>Multiple recent horizontal transfers of a large genomic region in cheese making fungi.</title>
        <authorList>
            <person name="Cheeseman K."/>
            <person name="Ropars J."/>
            <person name="Renault P."/>
            <person name="Dupont J."/>
            <person name="Gouzy J."/>
            <person name="Branca A."/>
            <person name="Abraham A.L."/>
            <person name="Ceppi M."/>
            <person name="Conseiller E."/>
            <person name="Debuchy R."/>
            <person name="Malagnac F."/>
            <person name="Goarin A."/>
            <person name="Silar P."/>
            <person name="Lacoste S."/>
            <person name="Sallet E."/>
            <person name="Bensimon A."/>
            <person name="Giraud T."/>
            <person name="Brygoo Y."/>
        </authorList>
    </citation>
    <scope>NUCLEOTIDE SEQUENCE [LARGE SCALE GENOMIC DNA]</scope>
    <source>
        <strain evidence="1">FM164</strain>
    </source>
</reference>
<sequence>MPVAFLPLSELIIIDQSITASNPILAIQPSACWKISIYTSTRSKYKRTMRKFLVPSQPIVNQIKISLVHLRLYSSRNNDIE</sequence>
<organism evidence="1 2">
    <name type="scientific">Penicillium roqueforti (strain FM164)</name>
    <dbReference type="NCBI Taxonomy" id="1365484"/>
    <lineage>
        <taxon>Eukaryota</taxon>
        <taxon>Fungi</taxon>
        <taxon>Dikarya</taxon>
        <taxon>Ascomycota</taxon>
        <taxon>Pezizomycotina</taxon>
        <taxon>Eurotiomycetes</taxon>
        <taxon>Eurotiomycetidae</taxon>
        <taxon>Eurotiales</taxon>
        <taxon>Aspergillaceae</taxon>
        <taxon>Penicillium</taxon>
    </lineage>
</organism>
<evidence type="ECO:0000313" key="1">
    <source>
        <dbReference type="EMBL" id="CDM33578.1"/>
    </source>
</evidence>